<evidence type="ECO:0000256" key="1">
    <source>
        <dbReference type="ARBA" id="ARBA00004117"/>
    </source>
</evidence>
<name>A0A1I4KB02_9RHOB</name>
<reference evidence="10 11" key="1">
    <citation type="submission" date="2016-10" db="EMBL/GenBank/DDBJ databases">
        <authorList>
            <person name="de Groot N.N."/>
        </authorList>
    </citation>
    <scope>NUCLEOTIDE SEQUENCE [LARGE SCALE GENOMIC DNA]</scope>
    <source>
        <strain evidence="10 11">DSM 15283</strain>
    </source>
</reference>
<dbReference type="Pfam" id="PF22638">
    <property type="entry name" value="FlgK_D1"/>
    <property type="match status" value="1"/>
</dbReference>
<dbReference type="InterPro" id="IPR010930">
    <property type="entry name" value="Flg_bb/hook_C_dom"/>
</dbReference>
<keyword evidence="10" id="KW-0969">Cilium</keyword>
<evidence type="ECO:0000313" key="10">
    <source>
        <dbReference type="EMBL" id="SFL75880.1"/>
    </source>
</evidence>
<evidence type="ECO:0000259" key="9">
    <source>
        <dbReference type="Pfam" id="PF22638"/>
    </source>
</evidence>
<evidence type="ECO:0000256" key="4">
    <source>
        <dbReference type="ARBA" id="ARBA00016244"/>
    </source>
</evidence>
<keyword evidence="10" id="KW-0282">Flagellum</keyword>
<dbReference type="GO" id="GO:0009425">
    <property type="term" value="C:bacterial-type flagellum basal body"/>
    <property type="evidence" value="ECO:0007669"/>
    <property type="project" value="UniProtKB-SubCell"/>
</dbReference>
<evidence type="ECO:0000256" key="3">
    <source>
        <dbReference type="ARBA" id="ARBA00009677"/>
    </source>
</evidence>
<proteinExistence type="inferred from homology"/>
<evidence type="ECO:0000313" key="11">
    <source>
        <dbReference type="Proteomes" id="UP000199144"/>
    </source>
</evidence>
<dbReference type="GO" id="GO:0009424">
    <property type="term" value="C:bacterial-type flagellum hook"/>
    <property type="evidence" value="ECO:0007669"/>
    <property type="project" value="InterPro"/>
</dbReference>
<dbReference type="Pfam" id="PF00460">
    <property type="entry name" value="Flg_bb_rod"/>
    <property type="match status" value="1"/>
</dbReference>
<dbReference type="PANTHER" id="PTHR30033">
    <property type="entry name" value="FLAGELLAR HOOK-ASSOCIATED PROTEIN 1"/>
    <property type="match status" value="1"/>
</dbReference>
<dbReference type="SUPFAM" id="SSF64518">
    <property type="entry name" value="Phase 1 flagellin"/>
    <property type="match status" value="1"/>
</dbReference>
<gene>
    <name evidence="10" type="ORF">SAMN04488042_1011397</name>
</gene>
<comment type="similarity">
    <text evidence="3">Belongs to the flagella basal body rod proteins family.</text>
</comment>
<dbReference type="STRING" id="254406.SAMN04488042_1011397"/>
<dbReference type="InterPro" id="IPR001444">
    <property type="entry name" value="Flag_bb_rod_N"/>
</dbReference>
<evidence type="ECO:0000256" key="6">
    <source>
        <dbReference type="ARBA" id="ARBA00023143"/>
    </source>
</evidence>
<dbReference type="AlphaFoldDB" id="A0A1I4KB02"/>
<dbReference type="PANTHER" id="PTHR30033:SF1">
    <property type="entry name" value="FLAGELLAR HOOK-ASSOCIATED PROTEIN 1"/>
    <property type="match status" value="1"/>
</dbReference>
<dbReference type="RefSeq" id="WP_093092108.1">
    <property type="nucleotide sequence ID" value="NZ_FOTQ01000001.1"/>
</dbReference>
<keyword evidence="6" id="KW-0975">Bacterial flagellum</keyword>
<comment type="subcellular location">
    <subcellularLocation>
        <location evidence="1">Bacterial flagellum basal body</location>
    </subcellularLocation>
    <subcellularLocation>
        <location evidence="2">Secreted</location>
    </subcellularLocation>
</comment>
<dbReference type="Pfam" id="PF06429">
    <property type="entry name" value="Flg_bbr_C"/>
    <property type="match status" value="1"/>
</dbReference>
<keyword evidence="5" id="KW-0964">Secreted</keyword>
<dbReference type="Proteomes" id="UP000199144">
    <property type="component" value="Unassembled WGS sequence"/>
</dbReference>
<feature type="domain" description="Flagellar basal-body/hook protein C-terminal" evidence="8">
    <location>
        <begin position="444"/>
        <end position="481"/>
    </location>
</feature>
<feature type="domain" description="Flagellar hook-associated protein FlgK helical" evidence="9">
    <location>
        <begin position="99"/>
        <end position="308"/>
    </location>
</feature>
<accession>A0A1I4KB02</accession>
<sequence length="481" mass="50211">MSISGALSNALSGLTAAARSAEIVSSNLANAMTEGYGRRQISLSSQNLRASGGVLVNGIVRHSNPALLAERRLADAEFGNASALNNFYNRLEMNLGTPDKSSSLSGRLATFQSSLIGASGAPESQTRLQTVARDAAALVNTFNTAASDIKTSREQADRTIGTMVERLNTLLSRTEEVNQKISAAINQGRDTSALEDDRQKLIDEISVLVPIKSVARDRGGVALYTTSGAILLDGKAPEIGFEPTPTILPHMTLEGGLLSGLTVGDVALDGVGALAGGALAAQFDIRDTHTPQAQAELDAAARSLVERFQSSGVDPTLAPGQAGLFADQGSAFDPADEVGLSGRLTLNALVDPDGANEAWRLRAGLGATGPGLAGDATLLNAMSDVLAEKRNPGSGSHSSGALSMGQLSERVLSAVAANRVRSDEELSFSANRLFGLQEAELSEGVDSDHEMQQLMLIEQAYAANARVIETVDEMMSQLLRL</sequence>
<evidence type="ECO:0000259" key="8">
    <source>
        <dbReference type="Pfam" id="PF06429"/>
    </source>
</evidence>
<keyword evidence="11" id="KW-1185">Reference proteome</keyword>
<feature type="domain" description="Flagellar basal body rod protein N-terminal" evidence="7">
    <location>
        <begin position="8"/>
        <end position="36"/>
    </location>
</feature>
<evidence type="ECO:0000256" key="2">
    <source>
        <dbReference type="ARBA" id="ARBA00004613"/>
    </source>
</evidence>
<dbReference type="InterPro" id="IPR002371">
    <property type="entry name" value="FlgK"/>
</dbReference>
<organism evidence="10 11">
    <name type="scientific">Shimia aestuarii</name>
    <dbReference type="NCBI Taxonomy" id="254406"/>
    <lineage>
        <taxon>Bacteria</taxon>
        <taxon>Pseudomonadati</taxon>
        <taxon>Pseudomonadota</taxon>
        <taxon>Alphaproteobacteria</taxon>
        <taxon>Rhodobacterales</taxon>
        <taxon>Roseobacteraceae</taxon>
    </lineage>
</organism>
<evidence type="ECO:0000256" key="5">
    <source>
        <dbReference type="ARBA" id="ARBA00022525"/>
    </source>
</evidence>
<dbReference type="GO" id="GO:0005198">
    <property type="term" value="F:structural molecule activity"/>
    <property type="evidence" value="ECO:0007669"/>
    <property type="project" value="InterPro"/>
</dbReference>
<protein>
    <recommendedName>
        <fullName evidence="4">Flagellar hook-associated protein 1</fullName>
    </recommendedName>
</protein>
<keyword evidence="10" id="KW-0966">Cell projection</keyword>
<dbReference type="OrthoDB" id="7181295at2"/>
<dbReference type="GO" id="GO:0005576">
    <property type="term" value="C:extracellular region"/>
    <property type="evidence" value="ECO:0007669"/>
    <property type="project" value="UniProtKB-SubCell"/>
</dbReference>
<dbReference type="GO" id="GO:0044780">
    <property type="term" value="P:bacterial-type flagellum assembly"/>
    <property type="evidence" value="ECO:0007669"/>
    <property type="project" value="InterPro"/>
</dbReference>
<dbReference type="InterPro" id="IPR053927">
    <property type="entry name" value="FlgK_helical"/>
</dbReference>
<evidence type="ECO:0000259" key="7">
    <source>
        <dbReference type="Pfam" id="PF00460"/>
    </source>
</evidence>
<dbReference type="NCBIfam" id="TIGR02492">
    <property type="entry name" value="flgK_ends"/>
    <property type="match status" value="1"/>
</dbReference>
<dbReference type="EMBL" id="FOTQ01000001">
    <property type="protein sequence ID" value="SFL75880.1"/>
    <property type="molecule type" value="Genomic_DNA"/>
</dbReference>